<dbReference type="PANTHER" id="PTHR31485">
    <property type="entry name" value="PEPTIDYL SERINE ALPHA-GALACTOSYLTRANSFERASE"/>
    <property type="match status" value="1"/>
</dbReference>
<evidence type="ECO:0000256" key="6">
    <source>
        <dbReference type="ARBA" id="ARBA00023136"/>
    </source>
</evidence>
<keyword evidence="6" id="KW-0472">Membrane</keyword>
<keyword evidence="5" id="KW-1133">Transmembrane helix</keyword>
<dbReference type="InterPro" id="IPR056508">
    <property type="entry name" value="HPAT-like"/>
</dbReference>
<keyword evidence="2" id="KW-0328">Glycosyltransferase</keyword>
<feature type="domain" description="Hydroxyproline O-arabinosyltransferase-like" evidence="7">
    <location>
        <begin position="17"/>
        <end position="253"/>
    </location>
</feature>
<evidence type="ECO:0000256" key="2">
    <source>
        <dbReference type="ARBA" id="ARBA00022676"/>
    </source>
</evidence>
<name>S8CCC4_9LAMI</name>
<feature type="non-terminal residue" evidence="8">
    <location>
        <position position="1"/>
    </location>
</feature>
<evidence type="ECO:0000256" key="4">
    <source>
        <dbReference type="ARBA" id="ARBA00022692"/>
    </source>
</evidence>
<dbReference type="GO" id="GO:0016757">
    <property type="term" value="F:glycosyltransferase activity"/>
    <property type="evidence" value="ECO:0007669"/>
    <property type="project" value="UniProtKB-KW"/>
</dbReference>
<keyword evidence="4" id="KW-0812">Transmembrane</keyword>
<reference evidence="8 9" key="1">
    <citation type="journal article" date="2013" name="BMC Genomics">
        <title>The miniature genome of a carnivorous plant Genlisea aurea contains a low number of genes and short non-coding sequences.</title>
        <authorList>
            <person name="Leushkin E.V."/>
            <person name="Sutormin R.A."/>
            <person name="Nabieva E.R."/>
            <person name="Penin A.A."/>
            <person name="Kondrashov A.S."/>
            <person name="Logacheva M.D."/>
        </authorList>
    </citation>
    <scope>NUCLEOTIDE SEQUENCE [LARGE SCALE GENOMIC DNA]</scope>
</reference>
<dbReference type="Proteomes" id="UP000015453">
    <property type="component" value="Unassembled WGS sequence"/>
</dbReference>
<keyword evidence="9" id="KW-1185">Reference proteome</keyword>
<feature type="non-terminal residue" evidence="8">
    <location>
        <position position="325"/>
    </location>
</feature>
<gene>
    <name evidence="8" type="ORF">M569_10231</name>
</gene>
<dbReference type="GO" id="GO:0016020">
    <property type="term" value="C:membrane"/>
    <property type="evidence" value="ECO:0007669"/>
    <property type="project" value="UniProtKB-SubCell"/>
</dbReference>
<dbReference type="Pfam" id="PF23452">
    <property type="entry name" value="HPAT"/>
    <property type="match status" value="1"/>
</dbReference>
<dbReference type="InterPro" id="IPR044845">
    <property type="entry name" value="HPAT/SRGT1-like"/>
</dbReference>
<evidence type="ECO:0000259" key="7">
    <source>
        <dbReference type="Pfam" id="PF23452"/>
    </source>
</evidence>
<dbReference type="PANTHER" id="PTHR31485:SF7">
    <property type="entry name" value="PEPTIDYL SERINE ALPHA-GALACTOSYLTRANSFERASE"/>
    <property type="match status" value="1"/>
</dbReference>
<evidence type="ECO:0000256" key="1">
    <source>
        <dbReference type="ARBA" id="ARBA00004167"/>
    </source>
</evidence>
<dbReference type="AlphaFoldDB" id="S8CCC4"/>
<dbReference type="EMBL" id="AUSU01004751">
    <property type="protein sequence ID" value="EPS64550.1"/>
    <property type="molecule type" value="Genomic_DNA"/>
</dbReference>
<comment type="subcellular location">
    <subcellularLocation>
        <location evidence="1">Membrane</location>
        <topology evidence="1">Single-pass membrane protein</topology>
    </subcellularLocation>
</comment>
<evidence type="ECO:0000313" key="8">
    <source>
        <dbReference type="EMBL" id="EPS64550.1"/>
    </source>
</evidence>
<evidence type="ECO:0000313" key="9">
    <source>
        <dbReference type="Proteomes" id="UP000015453"/>
    </source>
</evidence>
<keyword evidence="3" id="KW-0808">Transferase</keyword>
<sequence>ISRRILQANQEPHPKLHTIFSAECSSYFDWQTVALIHSFNRSGQLGSITRLLTCTEEDLKQYKGHDLAPSHYVPSMSLHPLTGDWYPKINKPAAVLHWINHVKIDAEFVIILDADILILEPIIPSDFNAGPGRPVSTPYHALIGCDNELAKIHSRNPDGCSKVGGGVIVMHARDVRRFALVWMHKTQQLRADKSRWSANITGDDGETGRFSSMYGYSFAAAELNFRHVISNELMLNVGEVPELGTKYRAIHYSGSWSINGGRYSFEKSKWTDSDMVQNCDAKFPDPLDADQKADEAAFRRDSMSIRCIRILNEALKQLNRRKKCP</sequence>
<evidence type="ECO:0000256" key="3">
    <source>
        <dbReference type="ARBA" id="ARBA00022679"/>
    </source>
</evidence>
<organism evidence="8 9">
    <name type="scientific">Genlisea aurea</name>
    <dbReference type="NCBI Taxonomy" id="192259"/>
    <lineage>
        <taxon>Eukaryota</taxon>
        <taxon>Viridiplantae</taxon>
        <taxon>Streptophyta</taxon>
        <taxon>Embryophyta</taxon>
        <taxon>Tracheophyta</taxon>
        <taxon>Spermatophyta</taxon>
        <taxon>Magnoliopsida</taxon>
        <taxon>eudicotyledons</taxon>
        <taxon>Gunneridae</taxon>
        <taxon>Pentapetalae</taxon>
        <taxon>asterids</taxon>
        <taxon>lamiids</taxon>
        <taxon>Lamiales</taxon>
        <taxon>Lentibulariaceae</taxon>
        <taxon>Genlisea</taxon>
    </lineage>
</organism>
<proteinExistence type="predicted"/>
<comment type="caution">
    <text evidence="8">The sequence shown here is derived from an EMBL/GenBank/DDBJ whole genome shotgun (WGS) entry which is preliminary data.</text>
</comment>
<evidence type="ECO:0000256" key="5">
    <source>
        <dbReference type="ARBA" id="ARBA00022989"/>
    </source>
</evidence>
<protein>
    <recommendedName>
        <fullName evidence="7">Hydroxyproline O-arabinosyltransferase-like domain-containing protein</fullName>
    </recommendedName>
</protein>
<accession>S8CCC4</accession>
<dbReference type="OrthoDB" id="2015991at2759"/>